<sequence length="85" mass="10097">MKIKAIVLRVLIALNMFTLHLLTGQADLTISGWSYIRHRQGKWSPIRLVDWLFLKFSGQQDHCRKAFEWEVSEAARFLGEYRKYL</sequence>
<dbReference type="RefSeq" id="WP_061899174.1">
    <property type="nucleotide sequence ID" value="NZ_LOBP01000046.1"/>
</dbReference>
<evidence type="ECO:0000313" key="2">
    <source>
        <dbReference type="Proteomes" id="UP000075609"/>
    </source>
</evidence>
<name>A0ABR5W882_9VIBR</name>
<evidence type="ECO:0000313" key="1">
    <source>
        <dbReference type="EMBL" id="KYN90560.1"/>
    </source>
</evidence>
<evidence type="ECO:0008006" key="3">
    <source>
        <dbReference type="Google" id="ProtNLM"/>
    </source>
</evidence>
<dbReference type="EMBL" id="LOBP01000046">
    <property type="protein sequence ID" value="KYN90560.1"/>
    <property type="molecule type" value="Genomic_DNA"/>
</dbReference>
<accession>A0ABR5W882</accession>
<protein>
    <recommendedName>
        <fullName evidence="3">Transposase</fullName>
    </recommendedName>
</protein>
<keyword evidence="2" id="KW-1185">Reference proteome</keyword>
<dbReference type="Proteomes" id="UP000075609">
    <property type="component" value="Unassembled WGS sequence"/>
</dbReference>
<proteinExistence type="predicted"/>
<organism evidence="1 2">
    <name type="scientific">Vibrio cidicii</name>
    <dbReference type="NCBI Taxonomy" id="1763883"/>
    <lineage>
        <taxon>Bacteria</taxon>
        <taxon>Pseudomonadati</taxon>
        <taxon>Pseudomonadota</taxon>
        <taxon>Gammaproteobacteria</taxon>
        <taxon>Vibrionales</taxon>
        <taxon>Vibrionaceae</taxon>
        <taxon>Vibrio</taxon>
    </lineage>
</organism>
<gene>
    <name evidence="1" type="ORF">ATY35_09725</name>
</gene>
<comment type="caution">
    <text evidence="1">The sequence shown here is derived from an EMBL/GenBank/DDBJ whole genome shotgun (WGS) entry which is preliminary data.</text>
</comment>
<reference evidence="1 2" key="1">
    <citation type="submission" date="2015-12" db="EMBL/GenBank/DDBJ databases">
        <authorList>
            <person name="Tarr C.L."/>
            <person name="Gladney L.M."/>
        </authorList>
    </citation>
    <scope>NUCLEOTIDE SEQUENCE [LARGE SCALE GENOMIC DNA]</scope>
    <source>
        <strain evidence="1 2">1048-83</strain>
    </source>
</reference>